<organism evidence="1 2">
    <name type="scientific">Aquamicrobium zhengzhouense</name>
    <dbReference type="NCBI Taxonomy" id="2781738"/>
    <lineage>
        <taxon>Bacteria</taxon>
        <taxon>Pseudomonadati</taxon>
        <taxon>Pseudomonadota</taxon>
        <taxon>Alphaproteobacteria</taxon>
        <taxon>Hyphomicrobiales</taxon>
        <taxon>Phyllobacteriaceae</taxon>
        <taxon>Aquamicrobium</taxon>
    </lineage>
</organism>
<dbReference type="RefSeq" id="WP_210336793.1">
    <property type="nucleotide sequence ID" value="NZ_JADGMQ010000002.1"/>
</dbReference>
<keyword evidence="2" id="KW-1185">Reference proteome</keyword>
<gene>
    <name evidence="1" type="ORF">IOD40_05295</name>
</gene>
<evidence type="ECO:0000313" key="1">
    <source>
        <dbReference type="EMBL" id="MBI1620079.1"/>
    </source>
</evidence>
<accession>A0ABS0SBB5</accession>
<evidence type="ECO:0008006" key="3">
    <source>
        <dbReference type="Google" id="ProtNLM"/>
    </source>
</evidence>
<proteinExistence type="predicted"/>
<dbReference type="Proteomes" id="UP000601789">
    <property type="component" value="Unassembled WGS sequence"/>
</dbReference>
<dbReference type="EMBL" id="JADGMQ010000002">
    <property type="protein sequence ID" value="MBI1620079.1"/>
    <property type="molecule type" value="Genomic_DNA"/>
</dbReference>
<evidence type="ECO:0000313" key="2">
    <source>
        <dbReference type="Proteomes" id="UP000601789"/>
    </source>
</evidence>
<name>A0ABS0SBB5_9HYPH</name>
<protein>
    <recommendedName>
        <fullName evidence="3">Meiotically up-regulated gene 113</fullName>
    </recommendedName>
</protein>
<comment type="caution">
    <text evidence="1">The sequence shown here is derived from an EMBL/GenBank/DDBJ whole genome shotgun (WGS) entry which is preliminary data.</text>
</comment>
<reference evidence="1 2" key="1">
    <citation type="submission" date="2020-10" db="EMBL/GenBank/DDBJ databases">
        <title>Aquamicrobium zhengzhouensis sp. nov., a exopolysaccharide producing bacterium isolated from farmland soil.</title>
        <authorList>
            <person name="Wang X."/>
        </authorList>
    </citation>
    <scope>NUCLEOTIDE SEQUENCE [LARGE SCALE GENOMIC DNA]</scope>
    <source>
        <strain evidence="2">cd-1</strain>
    </source>
</reference>
<sequence length="137" mass="16174">MKYETRTAFRAQSPSAYAIAREKDWLNDICWFMSGSVKDGLYIIREELPEGEHYLVKIGHTTFDRGEFRVRQGFRHFEKPVVVLYERNKSATRIERSLLRRFKLKPDVPEYRKFDGHTELRMMTAEEIGVAIAASRK</sequence>